<dbReference type="SUPFAM" id="SSF53187">
    <property type="entry name" value="Zn-dependent exopeptidases"/>
    <property type="match status" value="1"/>
</dbReference>
<keyword evidence="6" id="KW-0964">Secreted</keyword>
<dbReference type="GeneID" id="110250351"/>
<dbReference type="InterPro" id="IPR040234">
    <property type="entry name" value="QC/QCL"/>
</dbReference>
<feature type="signal peptide" evidence="12">
    <location>
        <begin position="1"/>
        <end position="19"/>
    </location>
</feature>
<dbReference type="OrthoDB" id="3907302at2759"/>
<keyword evidence="8" id="KW-0479">Metal-binding</keyword>
<dbReference type="PANTHER" id="PTHR12283:SF6">
    <property type="entry name" value="GLUTAMINYL-PEPTIDE CYCLOTRANSFERASE-RELATED"/>
    <property type="match status" value="1"/>
</dbReference>
<dbReference type="InterPro" id="IPR037457">
    <property type="entry name" value="M28_QC"/>
</dbReference>
<dbReference type="GO" id="GO:0005576">
    <property type="term" value="C:extracellular region"/>
    <property type="evidence" value="ECO:0007669"/>
    <property type="project" value="UniProtKB-SubCell"/>
</dbReference>
<evidence type="ECO:0000256" key="6">
    <source>
        <dbReference type="ARBA" id="ARBA00022525"/>
    </source>
</evidence>
<keyword evidence="9" id="KW-0862">Zinc</keyword>
<keyword evidence="15" id="KW-1185">Reference proteome</keyword>
<feature type="chain" id="PRO_5037341437" description="Glutaminyl-peptide cyclotransferase" evidence="12">
    <location>
        <begin position="20"/>
        <end position="349"/>
    </location>
</feature>
<evidence type="ECO:0000256" key="1">
    <source>
        <dbReference type="ARBA" id="ARBA00000001"/>
    </source>
</evidence>
<evidence type="ECO:0000256" key="4">
    <source>
        <dbReference type="ARBA" id="ARBA00012012"/>
    </source>
</evidence>
<keyword evidence="12" id="KW-0732">Signal</keyword>
<dbReference type="Gene3D" id="3.40.630.10">
    <property type="entry name" value="Zn peptidases"/>
    <property type="match status" value="1"/>
</dbReference>
<dbReference type="OMA" id="LMADSAH"/>
<keyword evidence="11" id="KW-0012">Acyltransferase</keyword>
<evidence type="ECO:0000256" key="3">
    <source>
        <dbReference type="ARBA" id="ARBA00006014"/>
    </source>
</evidence>
<proteinExistence type="inferred from homology"/>
<evidence type="ECO:0000256" key="5">
    <source>
        <dbReference type="ARBA" id="ARBA00016861"/>
    </source>
</evidence>
<comment type="similarity">
    <text evidence="3">Belongs to the glutaminyl-peptide cyclotransferase family.</text>
</comment>
<comment type="subcellular location">
    <subcellularLocation>
        <location evidence="2">Secreted</location>
    </subcellularLocation>
</comment>
<dbReference type="PANTHER" id="PTHR12283">
    <property type="entry name" value="GLUTAMINYL-PEPTIDE CYCLOTRANSFERASE"/>
    <property type="match status" value="1"/>
</dbReference>
<evidence type="ECO:0000259" key="13">
    <source>
        <dbReference type="Pfam" id="PF04389"/>
    </source>
</evidence>
<evidence type="ECO:0000256" key="8">
    <source>
        <dbReference type="ARBA" id="ARBA00022723"/>
    </source>
</evidence>
<reference evidence="14" key="1">
    <citation type="submission" date="2022-11" db="UniProtKB">
        <authorList>
            <consortium name="EnsemblMetazoa"/>
        </authorList>
    </citation>
    <scope>IDENTIFICATION</scope>
</reference>
<keyword evidence="10" id="KW-1015">Disulfide bond</keyword>
<dbReference type="GO" id="GO:0008270">
    <property type="term" value="F:zinc ion binding"/>
    <property type="evidence" value="ECO:0007669"/>
    <property type="project" value="TreeGrafter"/>
</dbReference>
<evidence type="ECO:0000256" key="10">
    <source>
        <dbReference type="ARBA" id="ARBA00023157"/>
    </source>
</evidence>
<keyword evidence="7" id="KW-0808">Transferase</keyword>
<sequence>MCFKTGLFMIAILVVIVECSKLRERRTFRKLRTLPQSSIIPLSGLTEYDTFYRDILRPIMKVRVSGTENHSQVRKFIKKQFEDLKWYVTEDVFDAVTPYGNSVTFKNIIATLNPTAQTRHVMSAHYDSKFFNNTDKEFLGAIDSAVPCAMLIELARTLTPLFRKKGLSNVVTLQMVFFDGEEAFKEWSKTDSLYGSRHLAWQWENTQDDFMPQDATASVLPNLLDSVNSLILLDLLGSAAPKIYDMHPPTTVLFQELRKAEDILNAAGQLEDYNHFQRYFQYSENSMQIYVEDDHIPFMERDVPILHLIPVPFPECWHKFCDNYGALHNATIHNLIKIMRVFTVHLFSL</sequence>
<dbReference type="EnsemblMetazoa" id="XM_028662564.1">
    <property type="protein sequence ID" value="XP_028518365.1"/>
    <property type="gene ID" value="LOC110250351"/>
</dbReference>
<dbReference type="RefSeq" id="XP_028518365.1">
    <property type="nucleotide sequence ID" value="XM_028662564.1"/>
</dbReference>
<dbReference type="Proteomes" id="UP000887567">
    <property type="component" value="Unplaced"/>
</dbReference>
<dbReference type="EC" id="2.3.2.5" evidence="4"/>
<dbReference type="AlphaFoldDB" id="A0A913YS92"/>
<comment type="catalytic activity">
    <reaction evidence="1">
        <text>N-terminal L-glutaminyl-[peptide] = N-terminal 5-oxo-L-prolyl-[peptide] + NH4(+)</text>
        <dbReference type="Rhea" id="RHEA:23652"/>
        <dbReference type="Rhea" id="RHEA-COMP:11736"/>
        <dbReference type="Rhea" id="RHEA-COMP:11846"/>
        <dbReference type="ChEBI" id="CHEBI:28938"/>
        <dbReference type="ChEBI" id="CHEBI:64722"/>
        <dbReference type="ChEBI" id="CHEBI:87215"/>
        <dbReference type="EC" id="2.3.2.5"/>
    </reaction>
</comment>
<feature type="domain" description="Peptidase M28" evidence="13">
    <location>
        <begin position="107"/>
        <end position="341"/>
    </location>
</feature>
<protein>
    <recommendedName>
        <fullName evidence="5">Glutaminyl-peptide cyclotransferase</fullName>
        <ecNumber evidence="4">2.3.2.5</ecNumber>
    </recommendedName>
</protein>
<dbReference type="GO" id="GO:0016603">
    <property type="term" value="F:glutaminyl-peptide cyclotransferase activity"/>
    <property type="evidence" value="ECO:0007669"/>
    <property type="project" value="UniProtKB-EC"/>
</dbReference>
<evidence type="ECO:0000256" key="9">
    <source>
        <dbReference type="ARBA" id="ARBA00022833"/>
    </source>
</evidence>
<dbReference type="KEGG" id="epa:110250351"/>
<dbReference type="Pfam" id="PF04389">
    <property type="entry name" value="Peptidase_M28"/>
    <property type="match status" value="1"/>
</dbReference>
<dbReference type="InterPro" id="IPR007484">
    <property type="entry name" value="Peptidase_M28"/>
</dbReference>
<evidence type="ECO:0000256" key="7">
    <source>
        <dbReference type="ARBA" id="ARBA00022679"/>
    </source>
</evidence>
<accession>A0A913YS92</accession>
<dbReference type="FunFam" id="3.40.630.10:FF:000029">
    <property type="entry name" value="Glutaminyl-peptide cyclotransferase"/>
    <property type="match status" value="1"/>
</dbReference>
<name>A0A913YS92_EXADI</name>
<dbReference type="CDD" id="cd03880">
    <property type="entry name" value="M28_QC_like"/>
    <property type="match status" value="1"/>
</dbReference>
<evidence type="ECO:0000256" key="11">
    <source>
        <dbReference type="ARBA" id="ARBA00023315"/>
    </source>
</evidence>
<evidence type="ECO:0000256" key="2">
    <source>
        <dbReference type="ARBA" id="ARBA00004613"/>
    </source>
</evidence>
<evidence type="ECO:0000313" key="15">
    <source>
        <dbReference type="Proteomes" id="UP000887567"/>
    </source>
</evidence>
<organism evidence="14 15">
    <name type="scientific">Exaiptasia diaphana</name>
    <name type="common">Tropical sea anemone</name>
    <name type="synonym">Aiptasia pulchella</name>
    <dbReference type="NCBI Taxonomy" id="2652724"/>
    <lineage>
        <taxon>Eukaryota</taxon>
        <taxon>Metazoa</taxon>
        <taxon>Cnidaria</taxon>
        <taxon>Anthozoa</taxon>
        <taxon>Hexacorallia</taxon>
        <taxon>Actiniaria</taxon>
        <taxon>Aiptasiidae</taxon>
        <taxon>Exaiptasia</taxon>
    </lineage>
</organism>
<evidence type="ECO:0000313" key="14">
    <source>
        <dbReference type="EnsemblMetazoa" id="XP_028518365.1"/>
    </source>
</evidence>
<evidence type="ECO:0000256" key="12">
    <source>
        <dbReference type="SAM" id="SignalP"/>
    </source>
</evidence>